<name>A0A2S2PP05_SCHGA</name>
<organism evidence="3">
    <name type="scientific">Schizaphis graminum</name>
    <name type="common">Green bug aphid</name>
    <dbReference type="NCBI Taxonomy" id="13262"/>
    <lineage>
        <taxon>Eukaryota</taxon>
        <taxon>Metazoa</taxon>
        <taxon>Ecdysozoa</taxon>
        <taxon>Arthropoda</taxon>
        <taxon>Hexapoda</taxon>
        <taxon>Insecta</taxon>
        <taxon>Pterygota</taxon>
        <taxon>Neoptera</taxon>
        <taxon>Paraneoptera</taxon>
        <taxon>Hemiptera</taxon>
        <taxon>Sternorrhyncha</taxon>
        <taxon>Aphidomorpha</taxon>
        <taxon>Aphidoidea</taxon>
        <taxon>Aphididae</taxon>
        <taxon>Aphidini</taxon>
        <taxon>Schizaphis</taxon>
    </lineage>
</organism>
<dbReference type="FunFam" id="3.40.50.300:FF:001447">
    <property type="entry name" value="Ras-related protein Rab-1B"/>
    <property type="match status" value="1"/>
</dbReference>
<dbReference type="NCBIfam" id="TIGR00231">
    <property type="entry name" value="small_GTP"/>
    <property type="match status" value="1"/>
</dbReference>
<dbReference type="InterPro" id="IPR005225">
    <property type="entry name" value="Small_GTP-bd"/>
</dbReference>
<dbReference type="AlphaFoldDB" id="A0A2S2PP05"/>
<protein>
    <submittedName>
        <fullName evidence="3">GTP-binding protein YPT1</fullName>
    </submittedName>
</protein>
<dbReference type="Gene3D" id="3.40.50.300">
    <property type="entry name" value="P-loop containing nucleotide triphosphate hydrolases"/>
    <property type="match status" value="1"/>
</dbReference>
<dbReference type="InterPro" id="IPR050227">
    <property type="entry name" value="Rab"/>
</dbReference>
<keyword evidence="2" id="KW-0342">GTP-binding</keyword>
<dbReference type="SMART" id="SM00175">
    <property type="entry name" value="RAB"/>
    <property type="match status" value="1"/>
</dbReference>
<evidence type="ECO:0000313" key="3">
    <source>
        <dbReference type="EMBL" id="MBY31192.1"/>
    </source>
</evidence>
<evidence type="ECO:0000256" key="2">
    <source>
        <dbReference type="ARBA" id="ARBA00023134"/>
    </source>
</evidence>
<dbReference type="Pfam" id="PF00071">
    <property type="entry name" value="Ras"/>
    <property type="match status" value="1"/>
</dbReference>
<dbReference type="PANTHER" id="PTHR47977">
    <property type="entry name" value="RAS-RELATED PROTEIN RAB"/>
    <property type="match status" value="1"/>
</dbReference>
<dbReference type="GO" id="GO:0005525">
    <property type="term" value="F:GTP binding"/>
    <property type="evidence" value="ECO:0007669"/>
    <property type="project" value="UniProtKB-KW"/>
</dbReference>
<gene>
    <name evidence="3" type="primary">YPT1</name>
    <name evidence="3" type="ORF">g.95344</name>
</gene>
<proteinExistence type="predicted"/>
<dbReference type="SUPFAM" id="SSF52540">
    <property type="entry name" value="P-loop containing nucleoside triphosphate hydrolases"/>
    <property type="match status" value="1"/>
</dbReference>
<dbReference type="GO" id="GO:0003924">
    <property type="term" value="F:GTPase activity"/>
    <property type="evidence" value="ECO:0007669"/>
    <property type="project" value="InterPro"/>
</dbReference>
<accession>A0A2S2PP05</accession>
<dbReference type="PROSITE" id="PS51419">
    <property type="entry name" value="RAB"/>
    <property type="match status" value="1"/>
</dbReference>
<evidence type="ECO:0000256" key="1">
    <source>
        <dbReference type="ARBA" id="ARBA00022741"/>
    </source>
</evidence>
<dbReference type="InterPro" id="IPR027417">
    <property type="entry name" value="P-loop_NTPase"/>
</dbReference>
<sequence>MISKIYDFQHQSSNIKKELDNINVTNKPKLDSDIKLSTIPEQGPMIKKKLVELPEVPNKQSQLNITDTTIYKLGRSNSGISDNKYKLIIVGNSNAGKSSIITRYCNDIYQPLMPTIGIDYYNSCVEFKGKIIQIKIWDTAGTEKYRSLSTSYYRGSNGVFIVYDITDLNSLFKLNDWITDIQEASNCVVIKLN</sequence>
<dbReference type="PRINTS" id="PR00449">
    <property type="entry name" value="RASTRNSFRMNG"/>
</dbReference>
<dbReference type="InterPro" id="IPR001806">
    <property type="entry name" value="Small_GTPase"/>
</dbReference>
<dbReference type="CDD" id="cd00154">
    <property type="entry name" value="Rab"/>
    <property type="match status" value="1"/>
</dbReference>
<reference evidence="3" key="1">
    <citation type="submission" date="2018-04" db="EMBL/GenBank/DDBJ databases">
        <title>Transcriptome of Schizaphis graminum biotype I.</title>
        <authorList>
            <person name="Scully E.D."/>
            <person name="Geib S.M."/>
            <person name="Palmer N.A."/>
            <person name="Koch K."/>
            <person name="Bradshaw J."/>
            <person name="Heng-Moss T."/>
            <person name="Sarath G."/>
        </authorList>
    </citation>
    <scope>NUCLEOTIDE SEQUENCE</scope>
</reference>
<dbReference type="EMBL" id="GGMR01018573">
    <property type="protein sequence ID" value="MBY31192.1"/>
    <property type="molecule type" value="Transcribed_RNA"/>
</dbReference>
<keyword evidence="1" id="KW-0547">Nucleotide-binding</keyword>